<keyword evidence="2" id="KW-0677">Repeat</keyword>
<proteinExistence type="predicted"/>
<keyword evidence="4" id="KW-0862">Zinc</keyword>
<comment type="caution">
    <text evidence="7">The sequence shown here is derived from an EMBL/GenBank/DDBJ whole genome shotgun (WGS) entry which is preliminary data.</text>
</comment>
<dbReference type="PROSITE" id="PS01359">
    <property type="entry name" value="ZF_PHD_1"/>
    <property type="match status" value="1"/>
</dbReference>
<evidence type="ECO:0000256" key="3">
    <source>
        <dbReference type="ARBA" id="ARBA00022771"/>
    </source>
</evidence>
<dbReference type="EMBL" id="CAKOAT010421821">
    <property type="protein sequence ID" value="CAH8370006.1"/>
    <property type="molecule type" value="Genomic_DNA"/>
</dbReference>
<evidence type="ECO:0000256" key="2">
    <source>
        <dbReference type="ARBA" id="ARBA00022737"/>
    </source>
</evidence>
<evidence type="ECO:0000256" key="5">
    <source>
        <dbReference type="SAM" id="MobiDB-lite"/>
    </source>
</evidence>
<reference evidence="7 8" key="1">
    <citation type="submission" date="2022-03" db="EMBL/GenBank/DDBJ databases">
        <authorList>
            <person name="Macdonald S."/>
            <person name="Ahmed S."/>
            <person name="Newling K."/>
        </authorList>
    </citation>
    <scope>NUCLEOTIDE SEQUENCE [LARGE SCALE GENOMIC DNA]</scope>
</reference>
<evidence type="ECO:0000256" key="1">
    <source>
        <dbReference type="ARBA" id="ARBA00022723"/>
    </source>
</evidence>
<dbReference type="InterPro" id="IPR053192">
    <property type="entry name" value="Vacuole_Formation_Reg"/>
</dbReference>
<dbReference type="Proteomes" id="UP001642260">
    <property type="component" value="Unassembled WGS sequence"/>
</dbReference>
<protein>
    <recommendedName>
        <fullName evidence="6">DC1 domain-containing protein</fullName>
    </recommendedName>
</protein>
<keyword evidence="8" id="KW-1185">Reference proteome</keyword>
<accession>A0ABC8L734</accession>
<dbReference type="GO" id="GO:0008270">
    <property type="term" value="F:zinc ion binding"/>
    <property type="evidence" value="ECO:0007669"/>
    <property type="project" value="UniProtKB-KW"/>
</dbReference>
<keyword evidence="1" id="KW-0479">Metal-binding</keyword>
<sequence>MNMYGCLLCNFFIHKNCIYLPKVIKLTCHSHRLFHTFQVLVNKKSCQICNQPLVYEYGGYICTHKSCDYKLHSYCATGKEVWDGTDVEQQPEEVSTSEDVALLSLVDIDSKTSRHFSHQHNLMRLCINDEVEDGGICQACILPIEFGSFFGCKECDFALHNTCAKLPRKMEHTFHRHPLNLEVNLMNIREGFFYCSKCVRASCGFVYRCYERHCEFKMDARCASISDPLYNRAHEHPLHLTDSGARCNQCDFTLKPERATLPVLVKHKYDTHPLTLGFFESIRWSGLRCIICEVKIEDGYSYSMGHNPDLYGCTECKTIMCVECAIGKYPYLKPDVTIKVNGSEFDTASNFSLSRPICHACQDICQDKLHKRNRRRPTALGPVSPLGGNTNAIESHNGNNERSKVIF</sequence>
<dbReference type="PANTHER" id="PTHR32410:SF160">
    <property type="entry name" value="CYSTEINE_HISTIDINE-RICH C1 DOMAIN FAMILY PROTEIN"/>
    <property type="match status" value="1"/>
</dbReference>
<feature type="domain" description="DC1" evidence="6">
    <location>
        <begin position="116"/>
        <end position="164"/>
    </location>
</feature>
<evidence type="ECO:0000313" key="7">
    <source>
        <dbReference type="EMBL" id="CAH8370006.1"/>
    </source>
</evidence>
<evidence type="ECO:0000256" key="4">
    <source>
        <dbReference type="ARBA" id="ARBA00022833"/>
    </source>
</evidence>
<organism evidence="7 8">
    <name type="scientific">Eruca vesicaria subsp. sativa</name>
    <name type="common">Garden rocket</name>
    <name type="synonym">Eruca sativa</name>
    <dbReference type="NCBI Taxonomy" id="29727"/>
    <lineage>
        <taxon>Eukaryota</taxon>
        <taxon>Viridiplantae</taxon>
        <taxon>Streptophyta</taxon>
        <taxon>Embryophyta</taxon>
        <taxon>Tracheophyta</taxon>
        <taxon>Spermatophyta</taxon>
        <taxon>Magnoliopsida</taxon>
        <taxon>eudicotyledons</taxon>
        <taxon>Gunneridae</taxon>
        <taxon>Pentapetalae</taxon>
        <taxon>rosids</taxon>
        <taxon>malvids</taxon>
        <taxon>Brassicales</taxon>
        <taxon>Brassicaceae</taxon>
        <taxon>Brassiceae</taxon>
        <taxon>Eruca</taxon>
    </lineage>
</organism>
<name>A0ABC8L734_ERUVS</name>
<dbReference type="Pfam" id="PF03107">
    <property type="entry name" value="C1_2"/>
    <property type="match status" value="1"/>
</dbReference>
<dbReference type="AlphaFoldDB" id="A0ABC8L734"/>
<dbReference type="PANTHER" id="PTHR32410">
    <property type="entry name" value="CYSTEINE/HISTIDINE-RICH C1 DOMAIN FAMILY PROTEIN"/>
    <property type="match status" value="1"/>
</dbReference>
<dbReference type="InterPro" id="IPR046349">
    <property type="entry name" value="C1-like_sf"/>
</dbReference>
<gene>
    <name evidence="7" type="ORF">ERUC_LOCUS31254</name>
</gene>
<dbReference type="InterPro" id="IPR019786">
    <property type="entry name" value="Zinc_finger_PHD-type_CS"/>
</dbReference>
<feature type="region of interest" description="Disordered" evidence="5">
    <location>
        <begin position="376"/>
        <end position="407"/>
    </location>
</feature>
<evidence type="ECO:0000313" key="8">
    <source>
        <dbReference type="Proteomes" id="UP001642260"/>
    </source>
</evidence>
<dbReference type="SUPFAM" id="SSF57889">
    <property type="entry name" value="Cysteine-rich domain"/>
    <property type="match status" value="3"/>
</dbReference>
<dbReference type="InterPro" id="IPR004146">
    <property type="entry name" value="DC1"/>
</dbReference>
<keyword evidence="3" id="KW-0863">Zinc-finger</keyword>
<evidence type="ECO:0000259" key="6">
    <source>
        <dbReference type="Pfam" id="PF03107"/>
    </source>
</evidence>
<feature type="compositionally biased region" description="Polar residues" evidence="5">
    <location>
        <begin position="387"/>
        <end position="398"/>
    </location>
</feature>